<dbReference type="Pfam" id="PF04542">
    <property type="entry name" value="Sigma70_r2"/>
    <property type="match status" value="1"/>
</dbReference>
<evidence type="ECO:0000256" key="4">
    <source>
        <dbReference type="ARBA" id="ARBA00023125"/>
    </source>
</evidence>
<dbReference type="InterPro" id="IPR007627">
    <property type="entry name" value="RNA_pol_sigma70_r2"/>
</dbReference>
<dbReference type="InterPro" id="IPR013325">
    <property type="entry name" value="RNA_pol_sigma_r2"/>
</dbReference>
<dbReference type="GO" id="GO:0006352">
    <property type="term" value="P:DNA-templated transcription initiation"/>
    <property type="evidence" value="ECO:0007669"/>
    <property type="project" value="InterPro"/>
</dbReference>
<dbReference type="CDD" id="cd06171">
    <property type="entry name" value="Sigma70_r4"/>
    <property type="match status" value="1"/>
</dbReference>
<evidence type="ECO:0000259" key="7">
    <source>
        <dbReference type="Pfam" id="PF04542"/>
    </source>
</evidence>
<reference evidence="9 10" key="1">
    <citation type="submission" date="2018-07" db="EMBL/GenBank/DDBJ databases">
        <title>Genomic Encyclopedia of Type Strains, Phase III (KMG-III): the genomes of soil and plant-associated and newly described type strains.</title>
        <authorList>
            <person name="Whitman W."/>
        </authorList>
    </citation>
    <scope>NUCLEOTIDE SEQUENCE [LARGE SCALE GENOMIC DNA]</scope>
    <source>
        <strain evidence="9 10">CECT 7946</strain>
    </source>
</reference>
<dbReference type="InterPro" id="IPR013249">
    <property type="entry name" value="RNA_pol_sigma70_r4_t2"/>
</dbReference>
<dbReference type="Gene3D" id="1.10.1740.10">
    <property type="match status" value="1"/>
</dbReference>
<evidence type="ECO:0000313" key="9">
    <source>
        <dbReference type="EMBL" id="RED42681.1"/>
    </source>
</evidence>
<evidence type="ECO:0000256" key="5">
    <source>
        <dbReference type="ARBA" id="ARBA00023163"/>
    </source>
</evidence>
<dbReference type="InterPro" id="IPR000838">
    <property type="entry name" value="RNA_pol_sigma70_ECF_CS"/>
</dbReference>
<name>A0A3D9H0K1_9FLAO</name>
<sequence>MTETEFIKELNLKSTVAYSKLVDDFQQKVFATCISFVPNKEDAEDIAQDVFVEVYNSIHKFKGDSKLSTWIYRITTNKCLEFIRKKSTKKRFAFLQSITGNAIPMDKTDYFTEMNHPGILLENKELNSTLFMAINRLPESQSVIFTLHKVDGKSYQEVAEITNKSLSSVESVMFRAKKNLQKILENYYKNEH</sequence>
<dbReference type="InterPro" id="IPR039425">
    <property type="entry name" value="RNA_pol_sigma-70-like"/>
</dbReference>
<protein>
    <recommendedName>
        <fullName evidence="6">RNA polymerase sigma factor</fullName>
    </recommendedName>
</protein>
<dbReference type="Pfam" id="PF08281">
    <property type="entry name" value="Sigma70_r4_2"/>
    <property type="match status" value="1"/>
</dbReference>
<keyword evidence="5 6" id="KW-0804">Transcription</keyword>
<dbReference type="GO" id="GO:0016987">
    <property type="term" value="F:sigma factor activity"/>
    <property type="evidence" value="ECO:0007669"/>
    <property type="project" value="UniProtKB-KW"/>
</dbReference>
<evidence type="ECO:0000313" key="10">
    <source>
        <dbReference type="Proteomes" id="UP000256980"/>
    </source>
</evidence>
<keyword evidence="3 6" id="KW-0731">Sigma factor</keyword>
<accession>A0A3D9H0K1</accession>
<dbReference type="PANTHER" id="PTHR43133:SF51">
    <property type="entry name" value="RNA POLYMERASE SIGMA FACTOR"/>
    <property type="match status" value="1"/>
</dbReference>
<keyword evidence="10" id="KW-1185">Reference proteome</keyword>
<proteinExistence type="inferred from homology"/>
<comment type="similarity">
    <text evidence="1 6">Belongs to the sigma-70 factor family. ECF subfamily.</text>
</comment>
<evidence type="ECO:0000256" key="1">
    <source>
        <dbReference type="ARBA" id="ARBA00010641"/>
    </source>
</evidence>
<dbReference type="InterPro" id="IPR014284">
    <property type="entry name" value="RNA_pol_sigma-70_dom"/>
</dbReference>
<evidence type="ECO:0000259" key="8">
    <source>
        <dbReference type="Pfam" id="PF08281"/>
    </source>
</evidence>
<dbReference type="OrthoDB" id="1027298at2"/>
<dbReference type="PROSITE" id="PS01063">
    <property type="entry name" value="SIGMA70_ECF"/>
    <property type="match status" value="1"/>
</dbReference>
<keyword evidence="2 6" id="KW-0805">Transcription regulation</keyword>
<keyword evidence="4 6" id="KW-0238">DNA-binding</keyword>
<dbReference type="InterPro" id="IPR013324">
    <property type="entry name" value="RNA_pol_sigma_r3/r4-like"/>
</dbReference>
<dbReference type="PANTHER" id="PTHR43133">
    <property type="entry name" value="RNA POLYMERASE ECF-TYPE SIGMA FACTO"/>
    <property type="match status" value="1"/>
</dbReference>
<dbReference type="GO" id="GO:0003677">
    <property type="term" value="F:DNA binding"/>
    <property type="evidence" value="ECO:0007669"/>
    <property type="project" value="UniProtKB-KW"/>
</dbReference>
<dbReference type="Proteomes" id="UP000256980">
    <property type="component" value="Unassembled WGS sequence"/>
</dbReference>
<feature type="domain" description="RNA polymerase sigma-70 region 2" evidence="7">
    <location>
        <begin position="21"/>
        <end position="87"/>
    </location>
</feature>
<evidence type="ECO:0000256" key="3">
    <source>
        <dbReference type="ARBA" id="ARBA00023082"/>
    </source>
</evidence>
<gene>
    <name evidence="9" type="ORF">DFQ10_10888</name>
</gene>
<evidence type="ECO:0000256" key="2">
    <source>
        <dbReference type="ARBA" id="ARBA00023015"/>
    </source>
</evidence>
<evidence type="ECO:0000256" key="6">
    <source>
        <dbReference type="RuleBase" id="RU000716"/>
    </source>
</evidence>
<feature type="domain" description="RNA polymerase sigma factor 70 region 4 type 2" evidence="8">
    <location>
        <begin position="132"/>
        <end position="180"/>
    </location>
</feature>
<dbReference type="EMBL" id="QRDV01000008">
    <property type="protein sequence ID" value="RED42681.1"/>
    <property type="molecule type" value="Genomic_DNA"/>
</dbReference>
<organism evidence="9 10">
    <name type="scientific">Winogradskyella eximia</name>
    <dbReference type="NCBI Taxonomy" id="262006"/>
    <lineage>
        <taxon>Bacteria</taxon>
        <taxon>Pseudomonadati</taxon>
        <taxon>Bacteroidota</taxon>
        <taxon>Flavobacteriia</taxon>
        <taxon>Flavobacteriales</taxon>
        <taxon>Flavobacteriaceae</taxon>
        <taxon>Winogradskyella</taxon>
    </lineage>
</organism>
<dbReference type="NCBIfam" id="TIGR02937">
    <property type="entry name" value="sigma70-ECF"/>
    <property type="match status" value="1"/>
</dbReference>
<dbReference type="AlphaFoldDB" id="A0A3D9H0K1"/>
<dbReference type="SUPFAM" id="SSF88946">
    <property type="entry name" value="Sigma2 domain of RNA polymerase sigma factors"/>
    <property type="match status" value="1"/>
</dbReference>
<dbReference type="SUPFAM" id="SSF88659">
    <property type="entry name" value="Sigma3 and sigma4 domains of RNA polymerase sigma factors"/>
    <property type="match status" value="1"/>
</dbReference>
<comment type="caution">
    <text evidence="9">The sequence shown here is derived from an EMBL/GenBank/DDBJ whole genome shotgun (WGS) entry which is preliminary data.</text>
</comment>
<dbReference type="Gene3D" id="1.10.10.10">
    <property type="entry name" value="Winged helix-like DNA-binding domain superfamily/Winged helix DNA-binding domain"/>
    <property type="match status" value="1"/>
</dbReference>
<dbReference type="InterPro" id="IPR036388">
    <property type="entry name" value="WH-like_DNA-bd_sf"/>
</dbReference>